<evidence type="ECO:0000313" key="10">
    <source>
        <dbReference type="EMBL" id="MFC3703123.1"/>
    </source>
</evidence>
<evidence type="ECO:0000256" key="7">
    <source>
        <dbReference type="ARBA" id="ARBA00023136"/>
    </source>
</evidence>
<feature type="transmembrane region" description="Helical" evidence="8">
    <location>
        <begin position="375"/>
        <end position="396"/>
    </location>
</feature>
<evidence type="ECO:0000313" key="11">
    <source>
        <dbReference type="Proteomes" id="UP001595710"/>
    </source>
</evidence>
<dbReference type="PANTHER" id="PTHR23502:SF132">
    <property type="entry name" value="POLYAMINE TRANSPORTER 2-RELATED"/>
    <property type="match status" value="1"/>
</dbReference>
<sequence length="405" mass="43054">MPSQSQKQPHIAEFIMLIALLSSLVALSLDIMLPAFNTIAADLNIQDIRQTQWIITAIIVGMAFGQLFFGPLSDAYGRKGSILLGIGLFCFGAVLSMTAQSFEALLIGRFIQGIGVSGPRIATMALVRDKFVGNAMARIMSFVMVAFVMVPMLAPLVGQAILLAFSWRAIFGLFVVLSVIAGIWLAIRQPETLQPENRRPMNAKSIGFGIKIVVSHPRTLGFSMASGVIFGGLLTYVGSAQAIFEGIYGLGDKFPFFFAALAFGIGSASYVNGRLVMRIGALNLAIYALIGKMLLALILVVLAMLQGGSPTLWQFMLLGFMLMFCVGILFGNLSSLAMVPLGKLAGVGAAVVGTLQNIVSVVVSVSIGWFFNGTLLPVVAGFFVSAVLALGLVLLVKDKSEDQIG</sequence>
<dbReference type="CDD" id="cd17320">
    <property type="entry name" value="MFS_MdfA_MDR_like"/>
    <property type="match status" value="1"/>
</dbReference>
<dbReference type="Gene3D" id="1.20.1720.10">
    <property type="entry name" value="Multidrug resistance protein D"/>
    <property type="match status" value="1"/>
</dbReference>
<evidence type="ECO:0000256" key="2">
    <source>
        <dbReference type="ARBA" id="ARBA00006236"/>
    </source>
</evidence>
<dbReference type="InterPro" id="IPR011701">
    <property type="entry name" value="MFS"/>
</dbReference>
<keyword evidence="4" id="KW-1003">Cell membrane</keyword>
<dbReference type="PANTHER" id="PTHR23502">
    <property type="entry name" value="MAJOR FACILITATOR SUPERFAMILY"/>
    <property type="match status" value="1"/>
</dbReference>
<feature type="transmembrane region" description="Helical" evidence="8">
    <location>
        <begin position="169"/>
        <end position="187"/>
    </location>
</feature>
<dbReference type="Pfam" id="PF07690">
    <property type="entry name" value="MFS_1"/>
    <property type="match status" value="1"/>
</dbReference>
<evidence type="ECO:0000256" key="3">
    <source>
        <dbReference type="ARBA" id="ARBA00022448"/>
    </source>
</evidence>
<keyword evidence="8" id="KW-0997">Cell inner membrane</keyword>
<keyword evidence="3 8" id="KW-0813">Transport</keyword>
<dbReference type="InterPro" id="IPR004812">
    <property type="entry name" value="Efflux_drug-R_Bcr/CmlA"/>
</dbReference>
<feature type="transmembrane region" description="Helical" evidence="8">
    <location>
        <begin position="344"/>
        <end position="369"/>
    </location>
</feature>
<feature type="transmembrane region" description="Helical" evidence="8">
    <location>
        <begin position="284"/>
        <end position="305"/>
    </location>
</feature>
<evidence type="ECO:0000256" key="4">
    <source>
        <dbReference type="ARBA" id="ARBA00022475"/>
    </source>
</evidence>
<dbReference type="RefSeq" id="WP_290283220.1">
    <property type="nucleotide sequence ID" value="NZ_JAUFQI010000001.1"/>
</dbReference>
<keyword evidence="6 8" id="KW-1133">Transmembrane helix</keyword>
<evidence type="ECO:0000256" key="8">
    <source>
        <dbReference type="RuleBase" id="RU365088"/>
    </source>
</evidence>
<keyword evidence="7 8" id="KW-0472">Membrane</keyword>
<feature type="transmembrane region" description="Helical" evidence="8">
    <location>
        <begin position="139"/>
        <end position="163"/>
    </location>
</feature>
<evidence type="ECO:0000259" key="9">
    <source>
        <dbReference type="PROSITE" id="PS50850"/>
    </source>
</evidence>
<dbReference type="SUPFAM" id="SSF103473">
    <property type="entry name" value="MFS general substrate transporter"/>
    <property type="match status" value="1"/>
</dbReference>
<evidence type="ECO:0000256" key="5">
    <source>
        <dbReference type="ARBA" id="ARBA00022692"/>
    </source>
</evidence>
<name>A0ABV7WY95_9GAMM</name>
<comment type="caution">
    <text evidence="10">The sequence shown here is derived from an EMBL/GenBank/DDBJ whole genome shotgun (WGS) entry which is preliminary data.</text>
</comment>
<evidence type="ECO:0000256" key="6">
    <source>
        <dbReference type="ARBA" id="ARBA00022989"/>
    </source>
</evidence>
<gene>
    <name evidence="10" type="ORF">ACFOND_15950</name>
</gene>
<feature type="transmembrane region" description="Helical" evidence="8">
    <location>
        <begin position="311"/>
        <end position="332"/>
    </location>
</feature>
<comment type="subcellular location">
    <subcellularLocation>
        <location evidence="8">Cell inner membrane</location>
        <topology evidence="8">Multi-pass membrane protein</topology>
    </subcellularLocation>
    <subcellularLocation>
        <location evidence="1">Cell membrane</location>
        <topology evidence="1">Multi-pass membrane protein</topology>
    </subcellularLocation>
</comment>
<keyword evidence="5 8" id="KW-0812">Transmembrane</keyword>
<comment type="caution">
    <text evidence="8">Lacks conserved residue(s) required for the propagation of feature annotation.</text>
</comment>
<dbReference type="PROSITE" id="PS50850">
    <property type="entry name" value="MFS"/>
    <property type="match status" value="1"/>
</dbReference>
<evidence type="ECO:0000256" key="1">
    <source>
        <dbReference type="ARBA" id="ARBA00004651"/>
    </source>
</evidence>
<feature type="transmembrane region" description="Helical" evidence="8">
    <location>
        <begin position="208"/>
        <end position="234"/>
    </location>
</feature>
<protein>
    <recommendedName>
        <fullName evidence="8">Bcr/CflA family efflux transporter</fullName>
    </recommendedName>
</protein>
<keyword evidence="11" id="KW-1185">Reference proteome</keyword>
<proteinExistence type="inferred from homology"/>
<organism evidence="10 11">
    <name type="scientific">Reinekea marina</name>
    <dbReference type="NCBI Taxonomy" id="1310421"/>
    <lineage>
        <taxon>Bacteria</taxon>
        <taxon>Pseudomonadati</taxon>
        <taxon>Pseudomonadota</taxon>
        <taxon>Gammaproteobacteria</taxon>
        <taxon>Oceanospirillales</taxon>
        <taxon>Saccharospirillaceae</taxon>
        <taxon>Reinekea</taxon>
    </lineage>
</organism>
<dbReference type="InterPro" id="IPR036259">
    <property type="entry name" value="MFS_trans_sf"/>
</dbReference>
<feature type="transmembrane region" description="Helical" evidence="8">
    <location>
        <begin position="12"/>
        <end position="33"/>
    </location>
</feature>
<comment type="similarity">
    <text evidence="2 8">Belongs to the major facilitator superfamily. Bcr/CmlA family.</text>
</comment>
<feature type="transmembrane region" description="Helical" evidence="8">
    <location>
        <begin position="254"/>
        <end position="272"/>
    </location>
</feature>
<feature type="domain" description="Major facilitator superfamily (MFS) profile" evidence="9">
    <location>
        <begin position="14"/>
        <end position="403"/>
    </location>
</feature>
<dbReference type="Proteomes" id="UP001595710">
    <property type="component" value="Unassembled WGS sequence"/>
</dbReference>
<dbReference type="NCBIfam" id="TIGR00710">
    <property type="entry name" value="efflux_Bcr_CflA"/>
    <property type="match status" value="1"/>
</dbReference>
<feature type="transmembrane region" description="Helical" evidence="8">
    <location>
        <begin position="82"/>
        <end position="100"/>
    </location>
</feature>
<accession>A0ABV7WY95</accession>
<feature type="transmembrane region" description="Helical" evidence="8">
    <location>
        <begin position="53"/>
        <end position="70"/>
    </location>
</feature>
<reference evidence="11" key="1">
    <citation type="journal article" date="2019" name="Int. J. Syst. Evol. Microbiol.">
        <title>The Global Catalogue of Microorganisms (GCM) 10K type strain sequencing project: providing services to taxonomists for standard genome sequencing and annotation.</title>
        <authorList>
            <consortium name="The Broad Institute Genomics Platform"/>
            <consortium name="The Broad Institute Genome Sequencing Center for Infectious Disease"/>
            <person name="Wu L."/>
            <person name="Ma J."/>
        </authorList>
    </citation>
    <scope>NUCLEOTIDE SEQUENCE [LARGE SCALE GENOMIC DNA]</scope>
    <source>
        <strain evidence="11">CECT 8288</strain>
    </source>
</reference>
<dbReference type="EMBL" id="JBHRYN010000069">
    <property type="protein sequence ID" value="MFC3703123.1"/>
    <property type="molecule type" value="Genomic_DNA"/>
</dbReference>
<dbReference type="InterPro" id="IPR020846">
    <property type="entry name" value="MFS_dom"/>
</dbReference>